<accession>A0ABV6TA40</accession>
<organism evidence="2 3">
    <name type="scientific">Streptomyces noboritoensis</name>
    <dbReference type="NCBI Taxonomy" id="67337"/>
    <lineage>
        <taxon>Bacteria</taxon>
        <taxon>Bacillati</taxon>
        <taxon>Actinomycetota</taxon>
        <taxon>Actinomycetes</taxon>
        <taxon>Kitasatosporales</taxon>
        <taxon>Streptomycetaceae</taxon>
        <taxon>Streptomyces</taxon>
    </lineage>
</organism>
<keyword evidence="3" id="KW-1185">Reference proteome</keyword>
<name>A0ABV6TA40_9ACTN</name>
<reference evidence="2 3" key="1">
    <citation type="submission" date="2024-09" db="EMBL/GenBank/DDBJ databases">
        <authorList>
            <person name="Sun Q."/>
            <person name="Mori K."/>
        </authorList>
    </citation>
    <scope>NUCLEOTIDE SEQUENCE [LARGE SCALE GENOMIC DNA]</scope>
    <source>
        <strain evidence="2 3">JCM 4557</strain>
    </source>
</reference>
<evidence type="ECO:0000313" key="3">
    <source>
        <dbReference type="Proteomes" id="UP001589887"/>
    </source>
</evidence>
<dbReference type="Pfam" id="PF26607">
    <property type="entry name" value="DUF8189"/>
    <property type="match status" value="1"/>
</dbReference>
<dbReference type="Gene3D" id="2.120.10.70">
    <property type="entry name" value="Fucose-specific lectin"/>
    <property type="match status" value="1"/>
</dbReference>
<dbReference type="InterPro" id="IPR058502">
    <property type="entry name" value="PLL-like_beta-prop"/>
</dbReference>
<dbReference type="SUPFAM" id="SSF89372">
    <property type="entry name" value="Fucose-specific lectin"/>
    <property type="match status" value="2"/>
</dbReference>
<evidence type="ECO:0000313" key="2">
    <source>
        <dbReference type="EMBL" id="MFC0842667.1"/>
    </source>
</evidence>
<dbReference type="EMBL" id="JBHMQV010000001">
    <property type="protein sequence ID" value="MFC0842667.1"/>
    <property type="molecule type" value="Genomic_DNA"/>
</dbReference>
<proteinExistence type="predicted"/>
<feature type="domain" description="PLL-like beta propeller" evidence="1">
    <location>
        <begin position="185"/>
        <end position="273"/>
    </location>
</feature>
<evidence type="ECO:0000259" key="1">
    <source>
        <dbReference type="Pfam" id="PF26607"/>
    </source>
</evidence>
<protein>
    <recommendedName>
        <fullName evidence="1">PLL-like beta propeller domain-containing protein</fullName>
    </recommendedName>
</protein>
<sequence length="891" mass="95440">MALAAGVTGIGTPAVAAASQGRPPTAALSRSYRVGSSFVVAVGLNGGLFMNYSFDSPSPDGVGAYAPAVPIGDPGVAPAVAGVAGATQSERQADAFVVDNEGVLWVTWWPFSTPGARQRAALTPKGFAPAGAALTTGAQANDQRDVFVVGNDGVLYVLWEANNSAWSQPIPLTPPRFAPPGAALATGRQANDQLDVFVVGNDGALYVLWEANNGPWSQPIALTPPRFAPPGATLATGRQANDQLDVFVVGDDGVLYVLWEANNSAWSHPIALTSSRFAPPGAGVASVTQSDEGDFHQLDAFVVGNDGALYVTWEQNNSSWATPVRISGAGFAAPGAPVSAVKYDNGFASVIVPRTDKSLCEFRMLEQFGRWTGPKVLSAPGTVDPMARSTVIHHSTEVNESKMAEGFQALVSMAGMFFSLLDNRDVGAQLAVDAVQALRPLTADYPSYRRQLAEWEVAPATAFLTAVGRWDEAVTLGEESVSLYRKLAAENPNDDELAYRVSWASIEVAGKWWGKPELQAKATDLAVKGTDNLRALAARNPSYRRQLAHWATSPTAAFLAMVGRWDEAVAVGEEAVSLYRKLAAENPNDDELAYRVSWASIEVAGKWWGKPELQAKATDLAVKGTDNLRALATRTPSYRRDLAQWETSPTTAFLAAVGRWDEAVAVGEESVSLYRKLAAENPNDDDLAYRVSWASVEVAGKWWGKPELQVKAADLAAKGMDTLRALAARNPSYRRQLAHWTAAPTATLLAMVGRWDEAVAMGDESVDLYRKLVKEAPKDDELASQFSSGAMEVAGHLWPKPELRTKSTDFAVQAIDNLRILAARTPSYRPQLADWLMSPTSDFLVGTGQKQRAIALLQEAVDLYTQLNAADPSTYGPKLAAAKKKLADLQT</sequence>
<comment type="caution">
    <text evidence="2">The sequence shown here is derived from an EMBL/GenBank/DDBJ whole genome shotgun (WGS) entry which is preliminary data.</text>
</comment>
<dbReference type="InterPro" id="IPR011990">
    <property type="entry name" value="TPR-like_helical_dom_sf"/>
</dbReference>
<gene>
    <name evidence="2" type="ORF">ACFH04_02805</name>
</gene>
<dbReference type="Proteomes" id="UP001589887">
    <property type="component" value="Unassembled WGS sequence"/>
</dbReference>
<dbReference type="Gene3D" id="1.25.40.10">
    <property type="entry name" value="Tetratricopeptide repeat domain"/>
    <property type="match status" value="1"/>
</dbReference>